<organism evidence="4 5">
    <name type="scientific">Kaistia defluvii</name>
    <dbReference type="NCBI Taxonomy" id="410841"/>
    <lineage>
        <taxon>Bacteria</taxon>
        <taxon>Pseudomonadati</taxon>
        <taxon>Pseudomonadota</taxon>
        <taxon>Alphaproteobacteria</taxon>
        <taxon>Hyphomicrobiales</taxon>
        <taxon>Kaistiaceae</taxon>
        <taxon>Kaistia</taxon>
    </lineage>
</organism>
<evidence type="ECO:0000313" key="4">
    <source>
        <dbReference type="EMBL" id="MET4634564.1"/>
    </source>
</evidence>
<name>A0ABV2QZW3_9HYPH</name>
<protein>
    <submittedName>
        <fullName evidence="4">Tetratricopeptide (TPR) repeat protein</fullName>
    </submittedName>
</protein>
<dbReference type="SUPFAM" id="SSF48452">
    <property type="entry name" value="TPR-like"/>
    <property type="match status" value="1"/>
</dbReference>
<gene>
    <name evidence="4" type="ORF">ABIE08_002477</name>
</gene>
<dbReference type="Pfam" id="PF13181">
    <property type="entry name" value="TPR_8"/>
    <property type="match status" value="1"/>
</dbReference>
<keyword evidence="5" id="KW-1185">Reference proteome</keyword>
<feature type="repeat" description="TPR" evidence="3">
    <location>
        <begin position="109"/>
        <end position="142"/>
    </location>
</feature>
<dbReference type="PROSITE" id="PS50005">
    <property type="entry name" value="TPR"/>
    <property type="match status" value="2"/>
</dbReference>
<dbReference type="EMBL" id="JBEPSM010000001">
    <property type="protein sequence ID" value="MET4634564.1"/>
    <property type="molecule type" value="Genomic_DNA"/>
</dbReference>
<evidence type="ECO:0000256" key="2">
    <source>
        <dbReference type="ARBA" id="ARBA00022803"/>
    </source>
</evidence>
<dbReference type="SMART" id="SM00028">
    <property type="entry name" value="TPR"/>
    <property type="match status" value="3"/>
</dbReference>
<sequence length="162" mass="18138">MASQSIDQLFTSLAKPGDEAAGAAVEAELQRRWRNSGSDTVDLLMLWATEAISAKNFPRAFDYLDAVTTLRPDYIEGWNRRATLFFLQDEYGKALSDLEKVLALEPRHFGALAGLGMILNEIDRKKEALIALQKAIAIDPYLDDQVRDAIKKLEPEIDGREI</sequence>
<dbReference type="InterPro" id="IPR019734">
    <property type="entry name" value="TPR_rpt"/>
</dbReference>
<evidence type="ECO:0000256" key="3">
    <source>
        <dbReference type="PROSITE-ProRule" id="PRU00339"/>
    </source>
</evidence>
<reference evidence="4 5" key="1">
    <citation type="submission" date="2024-06" db="EMBL/GenBank/DDBJ databases">
        <title>Sorghum-associated microbial communities from plants grown in Nebraska, USA.</title>
        <authorList>
            <person name="Schachtman D."/>
        </authorList>
    </citation>
    <scope>NUCLEOTIDE SEQUENCE [LARGE SCALE GENOMIC DNA]</scope>
    <source>
        <strain evidence="4 5">3207</strain>
    </source>
</reference>
<dbReference type="PANTHER" id="PTHR44858:SF1">
    <property type="entry name" value="UDP-N-ACETYLGLUCOSAMINE--PEPTIDE N-ACETYLGLUCOSAMINYLTRANSFERASE SPINDLY-RELATED"/>
    <property type="match status" value="1"/>
</dbReference>
<dbReference type="InterPro" id="IPR050498">
    <property type="entry name" value="Ycf3"/>
</dbReference>
<comment type="caution">
    <text evidence="4">The sequence shown here is derived from an EMBL/GenBank/DDBJ whole genome shotgun (WGS) entry which is preliminary data.</text>
</comment>
<dbReference type="PANTHER" id="PTHR44858">
    <property type="entry name" value="TETRATRICOPEPTIDE REPEAT PROTEIN 6"/>
    <property type="match status" value="1"/>
</dbReference>
<dbReference type="Proteomes" id="UP001549321">
    <property type="component" value="Unassembled WGS sequence"/>
</dbReference>
<evidence type="ECO:0000256" key="1">
    <source>
        <dbReference type="ARBA" id="ARBA00022737"/>
    </source>
</evidence>
<dbReference type="Gene3D" id="1.25.40.10">
    <property type="entry name" value="Tetratricopeptide repeat domain"/>
    <property type="match status" value="1"/>
</dbReference>
<accession>A0ABV2QZW3</accession>
<keyword evidence="2 3" id="KW-0802">TPR repeat</keyword>
<proteinExistence type="predicted"/>
<feature type="repeat" description="TPR" evidence="3">
    <location>
        <begin position="75"/>
        <end position="108"/>
    </location>
</feature>
<keyword evidence="1" id="KW-0677">Repeat</keyword>
<evidence type="ECO:0000313" key="5">
    <source>
        <dbReference type="Proteomes" id="UP001549321"/>
    </source>
</evidence>
<dbReference type="RefSeq" id="WP_354551335.1">
    <property type="nucleotide sequence ID" value="NZ_JBEPSM010000001.1"/>
</dbReference>
<dbReference type="InterPro" id="IPR011990">
    <property type="entry name" value="TPR-like_helical_dom_sf"/>
</dbReference>